<dbReference type="SUPFAM" id="SSF47384">
    <property type="entry name" value="Homodimeric domain of signal transducing histidine kinase"/>
    <property type="match status" value="1"/>
</dbReference>
<dbReference type="Pfam" id="PF00512">
    <property type="entry name" value="HisKA"/>
    <property type="match status" value="1"/>
</dbReference>
<dbReference type="CDD" id="cd16922">
    <property type="entry name" value="HATPase_EvgS-ArcB-TorS-like"/>
    <property type="match status" value="1"/>
</dbReference>
<dbReference type="Gene3D" id="3.30.450.40">
    <property type="match status" value="1"/>
</dbReference>
<dbReference type="EMBL" id="CP003587">
    <property type="protein sequence ID" value="AGY59121.1"/>
    <property type="molecule type" value="Genomic_DNA"/>
</dbReference>
<dbReference type="Pfam" id="PF02518">
    <property type="entry name" value="HATPase_c"/>
    <property type="match status" value="1"/>
</dbReference>
<protein>
    <recommendedName>
        <fullName evidence="7">Circadian input-output histidine kinase CikA</fullName>
        <ecNumber evidence="3">2.7.13.3</ecNumber>
    </recommendedName>
</protein>
<dbReference type="SMART" id="SM00387">
    <property type="entry name" value="HATPase_c"/>
    <property type="match status" value="1"/>
</dbReference>
<dbReference type="Gene3D" id="3.30.565.10">
    <property type="entry name" value="Histidine kinase-like ATPase, C-terminal domain"/>
    <property type="match status" value="1"/>
</dbReference>
<dbReference type="InterPro" id="IPR036890">
    <property type="entry name" value="HATPase_C_sf"/>
</dbReference>
<dbReference type="FunFam" id="3.30.565.10:FF:000010">
    <property type="entry name" value="Sensor histidine kinase RcsC"/>
    <property type="match status" value="1"/>
</dbReference>
<dbReference type="SUPFAM" id="SSF55781">
    <property type="entry name" value="GAF domain-like"/>
    <property type="match status" value="1"/>
</dbReference>
<sequence>MDNTSKTKEQLLSELQKLQLHGTFLTEASRVLASSLDYRTTLASVGRLALSGLADYCLIDLLEGQSVHRLVIARANPERGEGAWQVERYYPFDLQASYGPSYAVRTGKGELVSEVGPDAPDLLAMAGLHSYICVPLVARERPLGALTFGLAQKNGDRHYDESDFNLAEELARRAAVAIDNARLFAAEAEARSQAEVANRTKDDFLATLSHELRTPLNSIIGYTQLLRRGQLDSAAARRALEAIERNGWLQTQLIDDLLDASQILQGSLELNLRPVHLLPIVQEAVESLRSAAQLKHIQLDVQLEDETGLILGEAVRLRQVVLNLLSNAIKFTSEGGRIQVRLGRENGSWQLVVRDSGIGIDGRFLPYVFEVFRQADSSRRREHGGLGLGLAIARYLVEQHGGQIEAESAGQGRGATFTVHLPVMAEPALVVQPSRSTPDNPGHQPLSRLRVLVMPSIESGDGEAALSLGSMVRQLGAEVATAVTAAEALSLLEQFDPDVLISPVGYARNDLCTVIHKVGEQRPPRCDLQAGDGEQLVQAGFEIRTAPATPEKLATAMASLASRRA</sequence>
<keyword evidence="4" id="KW-0597">Phosphoprotein</keyword>
<dbReference type="PANTHER" id="PTHR43547">
    <property type="entry name" value="TWO-COMPONENT HISTIDINE KINASE"/>
    <property type="match status" value="1"/>
</dbReference>
<evidence type="ECO:0000259" key="8">
    <source>
        <dbReference type="PROSITE" id="PS50109"/>
    </source>
</evidence>
<dbReference type="PRINTS" id="PR00344">
    <property type="entry name" value="BCTRLSENSOR"/>
</dbReference>
<reference evidence="9 10" key="1">
    <citation type="journal article" date="2013" name="PLoS ONE">
        <title>Cultivation and Complete Genome Sequencing of Gloeobacter kilaueensis sp. nov., from a Lava Cave in Kilauea Caldera, Hawai'i.</title>
        <authorList>
            <person name="Saw J.H."/>
            <person name="Schatz M."/>
            <person name="Brown M.V."/>
            <person name="Kunkel D.D."/>
            <person name="Foster J.S."/>
            <person name="Shick H."/>
            <person name="Christensen S."/>
            <person name="Hou S."/>
            <person name="Wan X."/>
            <person name="Donachie S.P."/>
        </authorList>
    </citation>
    <scope>NUCLEOTIDE SEQUENCE [LARGE SCALE GENOMIC DNA]</scope>
    <source>
        <strain evidence="10">JS</strain>
    </source>
</reference>
<evidence type="ECO:0000256" key="4">
    <source>
        <dbReference type="ARBA" id="ARBA00022553"/>
    </source>
</evidence>
<dbReference type="PROSITE" id="PS50109">
    <property type="entry name" value="HIS_KIN"/>
    <property type="match status" value="1"/>
</dbReference>
<dbReference type="SMART" id="SM00388">
    <property type="entry name" value="HisKA"/>
    <property type="match status" value="1"/>
</dbReference>
<dbReference type="InterPro" id="IPR029016">
    <property type="entry name" value="GAF-like_dom_sf"/>
</dbReference>
<dbReference type="InterPro" id="IPR004358">
    <property type="entry name" value="Sig_transdc_His_kin-like_C"/>
</dbReference>
<feature type="domain" description="Histidine kinase" evidence="8">
    <location>
        <begin position="207"/>
        <end position="425"/>
    </location>
</feature>
<dbReference type="KEGG" id="glj:GKIL_2875"/>
<dbReference type="EC" id="2.7.13.3" evidence="3"/>
<dbReference type="PANTHER" id="PTHR43547:SF2">
    <property type="entry name" value="HYBRID SIGNAL TRANSDUCTION HISTIDINE KINASE C"/>
    <property type="match status" value="1"/>
</dbReference>
<dbReference type="InterPro" id="IPR003661">
    <property type="entry name" value="HisK_dim/P_dom"/>
</dbReference>
<keyword evidence="5 9" id="KW-0808">Transferase</keyword>
<comment type="catalytic activity">
    <reaction evidence="1">
        <text>ATP + protein L-histidine = ADP + protein N-phospho-L-histidine.</text>
        <dbReference type="EC" id="2.7.13.3"/>
    </reaction>
</comment>
<name>U5QJL7_GLOK1</name>
<dbReference type="RefSeq" id="WP_023174346.1">
    <property type="nucleotide sequence ID" value="NC_022600.1"/>
</dbReference>
<dbReference type="OrthoDB" id="434121at2"/>
<dbReference type="SUPFAM" id="SSF55874">
    <property type="entry name" value="ATPase domain of HSP90 chaperone/DNA topoisomerase II/histidine kinase"/>
    <property type="match status" value="1"/>
</dbReference>
<keyword evidence="10" id="KW-1185">Reference proteome</keyword>
<dbReference type="eggNOG" id="COG2205">
    <property type="taxonomic scope" value="Bacteria"/>
</dbReference>
<dbReference type="STRING" id="1183438.GKIL_2875"/>
<proteinExistence type="inferred from homology"/>
<dbReference type="InterPro" id="IPR036097">
    <property type="entry name" value="HisK_dim/P_sf"/>
</dbReference>
<evidence type="ECO:0000313" key="9">
    <source>
        <dbReference type="EMBL" id="AGY59121.1"/>
    </source>
</evidence>
<dbReference type="GO" id="GO:0000155">
    <property type="term" value="F:phosphorelay sensor kinase activity"/>
    <property type="evidence" value="ECO:0007669"/>
    <property type="project" value="InterPro"/>
</dbReference>
<dbReference type="Pfam" id="PF13185">
    <property type="entry name" value="GAF_2"/>
    <property type="match status" value="1"/>
</dbReference>
<dbReference type="InterPro" id="IPR005467">
    <property type="entry name" value="His_kinase_dom"/>
</dbReference>
<accession>U5QJL7</accession>
<evidence type="ECO:0000313" key="10">
    <source>
        <dbReference type="Proteomes" id="UP000017396"/>
    </source>
</evidence>
<keyword evidence="6" id="KW-0902">Two-component regulatory system</keyword>
<dbReference type="InterPro" id="IPR003018">
    <property type="entry name" value="GAF"/>
</dbReference>
<evidence type="ECO:0000256" key="2">
    <source>
        <dbReference type="ARBA" id="ARBA00006402"/>
    </source>
</evidence>
<evidence type="ECO:0000256" key="7">
    <source>
        <dbReference type="ARBA" id="ARBA00074306"/>
    </source>
</evidence>
<keyword evidence="5 9" id="KW-0418">Kinase</keyword>
<evidence type="ECO:0000256" key="6">
    <source>
        <dbReference type="ARBA" id="ARBA00023012"/>
    </source>
</evidence>
<dbReference type="InterPro" id="IPR003594">
    <property type="entry name" value="HATPase_dom"/>
</dbReference>
<dbReference type="Gene3D" id="1.10.287.130">
    <property type="match status" value="1"/>
</dbReference>
<gene>
    <name evidence="9" type="ORF">GKIL_2875</name>
</gene>
<dbReference type="SMART" id="SM00065">
    <property type="entry name" value="GAF"/>
    <property type="match status" value="1"/>
</dbReference>
<dbReference type="Proteomes" id="UP000017396">
    <property type="component" value="Chromosome"/>
</dbReference>
<evidence type="ECO:0000256" key="1">
    <source>
        <dbReference type="ARBA" id="ARBA00000085"/>
    </source>
</evidence>
<dbReference type="CDD" id="cd00082">
    <property type="entry name" value="HisKA"/>
    <property type="match status" value="1"/>
</dbReference>
<evidence type="ECO:0000256" key="3">
    <source>
        <dbReference type="ARBA" id="ARBA00012438"/>
    </source>
</evidence>
<comment type="similarity">
    <text evidence="2">In the N-terminal section; belongs to the phytochrome family.</text>
</comment>
<dbReference type="HOGENOM" id="CLU_000445_114_15_3"/>
<evidence type="ECO:0000256" key="5">
    <source>
        <dbReference type="ARBA" id="ARBA00022777"/>
    </source>
</evidence>
<organism evidence="9 10">
    <name type="scientific">Gloeobacter kilaueensis (strain ATCC BAA-2537 / CCAP 1431/1 / ULC 316 / JS1)</name>
    <dbReference type="NCBI Taxonomy" id="1183438"/>
    <lineage>
        <taxon>Bacteria</taxon>
        <taxon>Bacillati</taxon>
        <taxon>Cyanobacteriota</taxon>
        <taxon>Cyanophyceae</taxon>
        <taxon>Gloeobacterales</taxon>
        <taxon>Gloeobacteraceae</taxon>
        <taxon>Gloeobacter</taxon>
    </lineage>
</organism>
<dbReference type="AlphaFoldDB" id="U5QJL7"/>